<evidence type="ECO:0000313" key="5">
    <source>
        <dbReference type="Proteomes" id="UP000053232"/>
    </source>
</evidence>
<dbReference type="AlphaFoldDB" id="A0A073I0L1"/>
<dbReference type="SUPFAM" id="SSF47095">
    <property type="entry name" value="HMG-box"/>
    <property type="match status" value="2"/>
</dbReference>
<feature type="domain" description="HMG box" evidence="3">
    <location>
        <begin position="102"/>
        <end position="170"/>
    </location>
</feature>
<dbReference type="Proteomes" id="UP000053232">
    <property type="component" value="Unassembled WGS sequence"/>
</dbReference>
<protein>
    <submittedName>
        <fullName evidence="4">Putative high mobility group protein</fullName>
    </submittedName>
</protein>
<dbReference type="GO" id="GO:0005634">
    <property type="term" value="C:nucleus"/>
    <property type="evidence" value="ECO:0007669"/>
    <property type="project" value="UniProtKB-UniRule"/>
</dbReference>
<dbReference type="SMART" id="SM00398">
    <property type="entry name" value="HMG"/>
    <property type="match status" value="2"/>
</dbReference>
<dbReference type="PANTHER" id="PTHR48112">
    <property type="entry name" value="HIGH MOBILITY GROUP PROTEIN DSP1"/>
    <property type="match status" value="1"/>
</dbReference>
<dbReference type="InterPro" id="IPR050342">
    <property type="entry name" value="HMGB"/>
</dbReference>
<dbReference type="PANTHER" id="PTHR48112:SF22">
    <property type="entry name" value="MITOCHONDRIAL TRANSCRIPTION FACTOR A, ISOFORM B"/>
    <property type="match status" value="1"/>
</dbReference>
<feature type="DNA-binding region" description="HMG box" evidence="2">
    <location>
        <begin position="102"/>
        <end position="170"/>
    </location>
</feature>
<evidence type="ECO:0000259" key="3">
    <source>
        <dbReference type="PROSITE" id="PS50118"/>
    </source>
</evidence>
<keyword evidence="5" id="KW-1185">Reference proteome</keyword>
<evidence type="ECO:0000256" key="2">
    <source>
        <dbReference type="PROSITE-ProRule" id="PRU00267"/>
    </source>
</evidence>
<dbReference type="InterPro" id="IPR036910">
    <property type="entry name" value="HMG_box_dom_sf"/>
</dbReference>
<reference evidence="5" key="1">
    <citation type="journal article" date="2014" name="Cell">
        <title>The Architecture of a Scrambled Genome Reveals Massive Levels of Genomic Rearrangement during Development.</title>
        <authorList>
            <person name="Chen X."/>
            <person name="Bracht J.R."/>
            <person name="Goldman A.D."/>
            <person name="Dolzhenko E."/>
            <person name="Clay D.M."/>
            <person name="Swart E.C."/>
            <person name="Perlman D.H."/>
            <person name="Doak T.G."/>
            <person name="Stuart A."/>
            <person name="Amemiya C.T."/>
            <person name="Sebra R.P."/>
            <person name="Landweber L.F."/>
        </authorList>
    </citation>
    <scope>NUCLEOTIDE SEQUENCE [LARGE SCALE GENOMIC DNA]</scope>
    <source>
        <strain evidence="5">JRB310</strain>
    </source>
</reference>
<gene>
    <name evidence="4" type="ORF">OXYTRIMIC_745</name>
</gene>
<evidence type="ECO:0000256" key="1">
    <source>
        <dbReference type="ARBA" id="ARBA00023125"/>
    </source>
</evidence>
<organism evidence="4 5">
    <name type="scientific">Oxytricha trifallax</name>
    <dbReference type="NCBI Taxonomy" id="1172189"/>
    <lineage>
        <taxon>Eukaryota</taxon>
        <taxon>Sar</taxon>
        <taxon>Alveolata</taxon>
        <taxon>Ciliophora</taxon>
        <taxon>Intramacronucleata</taxon>
        <taxon>Spirotrichea</taxon>
        <taxon>Stichotrichia</taxon>
        <taxon>Sporadotrichida</taxon>
        <taxon>Oxytrichidae</taxon>
        <taxon>Oxytrichinae</taxon>
        <taxon>Oxytricha</taxon>
    </lineage>
</organism>
<comment type="caution">
    <text evidence="4">The sequence shown here is derived from an EMBL/GenBank/DDBJ whole genome shotgun (WGS) entry which is preliminary data.</text>
</comment>
<evidence type="ECO:0000313" key="4">
    <source>
        <dbReference type="EMBL" id="KEJ83010.1"/>
    </source>
</evidence>
<dbReference type="PROSITE" id="PS50118">
    <property type="entry name" value="HMG_BOX_2"/>
    <property type="match status" value="2"/>
</dbReference>
<keyword evidence="2" id="KW-0539">Nucleus</keyword>
<dbReference type="Gene3D" id="1.10.30.10">
    <property type="entry name" value="High mobility group box domain"/>
    <property type="match status" value="2"/>
</dbReference>
<sequence>MQSQFMQNQLANQAHFMPQFPQQGMFNMPMMQQLQPQLPMPMANPIQTMFNMIQENPAMKDQFTKLYTDFMQNQKPQIVQQPAQIPPAPKDQEQKSKIIPDIKKPLNAYIHFQNETIQKMMKEKAGSSLSSFPKQLSEKWQKMTPEEKKQFEILAEQDRARYFKEVQERKRLTGVSVRNKKKGQQRNAQGELIPRKTQYTSYFVFNVERMIELKKDNPKIMPPELTKITSLEWKAMSEERKQHYKKLAIERNNQSILPQTQVSIKFK</sequence>
<dbReference type="GO" id="GO:0003677">
    <property type="term" value="F:DNA binding"/>
    <property type="evidence" value="ECO:0007669"/>
    <property type="project" value="UniProtKB-UniRule"/>
</dbReference>
<dbReference type="CDD" id="cd00084">
    <property type="entry name" value="HMG-box_SF"/>
    <property type="match status" value="2"/>
</dbReference>
<feature type="DNA-binding region" description="HMG box" evidence="2">
    <location>
        <begin position="195"/>
        <end position="248"/>
    </location>
</feature>
<name>A0A073I0L1_9SPIT</name>
<feature type="domain" description="HMG box" evidence="3">
    <location>
        <begin position="195"/>
        <end position="248"/>
    </location>
</feature>
<proteinExistence type="predicted"/>
<dbReference type="EMBL" id="ARYC01001241">
    <property type="protein sequence ID" value="KEJ83010.1"/>
    <property type="molecule type" value="Genomic_DNA"/>
</dbReference>
<dbReference type="InterPro" id="IPR009071">
    <property type="entry name" value="HMG_box_dom"/>
</dbReference>
<accession>A0A073I0L1</accession>
<dbReference type="Pfam" id="PF00505">
    <property type="entry name" value="HMG_box"/>
    <property type="match status" value="2"/>
</dbReference>
<keyword evidence="1 2" id="KW-0238">DNA-binding</keyword>